<keyword evidence="1" id="KW-1185">Reference proteome</keyword>
<name>A0A1S2YU31_CICAR</name>
<dbReference type="KEGG" id="cam:101513543"/>
<dbReference type="Proteomes" id="UP000087171">
    <property type="component" value="Chromosome Ca7"/>
</dbReference>
<accession>A0A1S2YU31</accession>
<reference evidence="1" key="1">
    <citation type="journal article" date="2013" name="Nat. Biotechnol.">
        <title>Draft genome sequence of chickpea (Cicer arietinum) provides a resource for trait improvement.</title>
        <authorList>
            <person name="Varshney R.K."/>
            <person name="Song C."/>
            <person name="Saxena R.K."/>
            <person name="Azam S."/>
            <person name="Yu S."/>
            <person name="Sharpe A.G."/>
            <person name="Cannon S."/>
            <person name="Baek J."/>
            <person name="Rosen B.D."/>
            <person name="Tar'an B."/>
            <person name="Millan T."/>
            <person name="Zhang X."/>
            <person name="Ramsay L.D."/>
            <person name="Iwata A."/>
            <person name="Wang Y."/>
            <person name="Nelson W."/>
            <person name="Farmer A.D."/>
            <person name="Gaur P.M."/>
            <person name="Soderlund C."/>
            <person name="Penmetsa R.V."/>
            <person name="Xu C."/>
            <person name="Bharti A.K."/>
            <person name="He W."/>
            <person name="Winter P."/>
            <person name="Zhao S."/>
            <person name="Hane J.K."/>
            <person name="Carrasquilla-Garcia N."/>
            <person name="Condie J.A."/>
            <person name="Upadhyaya H.D."/>
            <person name="Luo M.C."/>
            <person name="Thudi M."/>
            <person name="Gowda C.L."/>
            <person name="Singh N.P."/>
            <person name="Lichtenzveig J."/>
            <person name="Gali K.K."/>
            <person name="Rubio J."/>
            <person name="Nadarajan N."/>
            <person name="Dolezel J."/>
            <person name="Bansal K.C."/>
            <person name="Xu X."/>
            <person name="Edwards D."/>
            <person name="Zhang G."/>
            <person name="Kahl G."/>
            <person name="Gil J."/>
            <person name="Singh K.B."/>
            <person name="Datta S.K."/>
            <person name="Jackson S.A."/>
            <person name="Wang J."/>
            <person name="Cook D.R."/>
        </authorList>
    </citation>
    <scope>NUCLEOTIDE SEQUENCE [LARGE SCALE GENOMIC DNA]</scope>
    <source>
        <strain evidence="1">cv. CDC Frontier</strain>
    </source>
</reference>
<dbReference type="OrthoDB" id="1577729at2759"/>
<evidence type="ECO:0000313" key="1">
    <source>
        <dbReference type="Proteomes" id="UP000087171"/>
    </source>
</evidence>
<organism evidence="1 2">
    <name type="scientific">Cicer arietinum</name>
    <name type="common">Chickpea</name>
    <name type="synonym">Garbanzo</name>
    <dbReference type="NCBI Taxonomy" id="3827"/>
    <lineage>
        <taxon>Eukaryota</taxon>
        <taxon>Viridiplantae</taxon>
        <taxon>Streptophyta</taxon>
        <taxon>Embryophyta</taxon>
        <taxon>Tracheophyta</taxon>
        <taxon>Spermatophyta</taxon>
        <taxon>Magnoliopsida</taxon>
        <taxon>eudicotyledons</taxon>
        <taxon>Gunneridae</taxon>
        <taxon>Pentapetalae</taxon>
        <taxon>rosids</taxon>
        <taxon>fabids</taxon>
        <taxon>Fabales</taxon>
        <taxon>Fabaceae</taxon>
        <taxon>Papilionoideae</taxon>
        <taxon>50 kb inversion clade</taxon>
        <taxon>NPAAA clade</taxon>
        <taxon>Hologalegina</taxon>
        <taxon>IRL clade</taxon>
        <taxon>Cicereae</taxon>
        <taxon>Cicer</taxon>
    </lineage>
</organism>
<dbReference type="GeneID" id="101513543"/>
<protein>
    <submittedName>
        <fullName evidence="2">Uncharacterized protein LOC101513543</fullName>
    </submittedName>
</protein>
<dbReference type="RefSeq" id="XP_004509946.1">
    <property type="nucleotide sequence ID" value="XM_004509889.2"/>
</dbReference>
<gene>
    <name evidence="2" type="primary">LOC101513543</name>
</gene>
<dbReference type="AlphaFoldDB" id="A0A1S2YU31"/>
<dbReference type="PaxDb" id="3827-XP_004509946.1"/>
<sequence>MTTAGSNVVHRHTLSQILSEFFKFAVGSAIDGSRKIIPGRKHADKMVPEGLINIPISTPLKTKKQLDKKVANELNFETKVEEVMKEDMNIIKQQYKTSTKLVENSQPPKKMDDGFKGIDLLQKNGKRVFIRSRL</sequence>
<evidence type="ECO:0000313" key="2">
    <source>
        <dbReference type="RefSeq" id="XP_004509946.1"/>
    </source>
</evidence>
<proteinExistence type="predicted"/>
<dbReference type="eggNOG" id="ENOG502SCIY">
    <property type="taxonomic scope" value="Eukaryota"/>
</dbReference>
<reference evidence="2" key="2">
    <citation type="submission" date="2025-08" db="UniProtKB">
        <authorList>
            <consortium name="RefSeq"/>
        </authorList>
    </citation>
    <scope>IDENTIFICATION</scope>
    <source>
        <tissue evidence="2">Etiolated seedlings</tissue>
    </source>
</reference>